<reference evidence="2" key="1">
    <citation type="journal article" date="2020" name="Mol. Plant Microbe Interact.">
        <title>Genome Sequence of the Biocontrol Agent Coniothyrium minitans strain Conio (IMI 134523).</title>
        <authorList>
            <person name="Patel D."/>
            <person name="Shittu T.A."/>
            <person name="Baroncelli R."/>
            <person name="Muthumeenakshi S."/>
            <person name="Osborne T.H."/>
            <person name="Janganan T.K."/>
            <person name="Sreenivasaprasad S."/>
        </authorList>
    </citation>
    <scope>NUCLEOTIDE SEQUENCE</scope>
    <source>
        <strain evidence="2">Conio</strain>
    </source>
</reference>
<comment type="caution">
    <text evidence="2">The sequence shown here is derived from an EMBL/GenBank/DDBJ whole genome shotgun (WGS) entry which is preliminary data.</text>
</comment>
<dbReference type="OrthoDB" id="21214at2759"/>
<sequence length="251" mass="28343">MSTHKTVVEQKQQFLQSRKQHLSRGIAPSEKLKQIAIDGGVELSVLKGAVDKVNRELKQHSRRVYSRQMSEHVVEQIDTLYWDSGTRDVDDETIDTTTDMTDEEHALYQSEDLTQDSVIAKLPTRWDTSSDPAPSSSEERVDQDDYLSAITRLQSLCAHRLTLQQKLNTSRTLLALLEPYRKPKENVQPNLVWKDSPLAGELGKTRTLAIRVAGRVSERFGGVQVPPTDEGEDMDMSEDANDKVNKLLAGW</sequence>
<dbReference type="EMBL" id="WJXW01000002">
    <property type="protein sequence ID" value="KAF9739141.1"/>
    <property type="molecule type" value="Genomic_DNA"/>
</dbReference>
<evidence type="ECO:0000313" key="3">
    <source>
        <dbReference type="Proteomes" id="UP000756921"/>
    </source>
</evidence>
<organism evidence="2 3">
    <name type="scientific">Paraphaeosphaeria minitans</name>
    <dbReference type="NCBI Taxonomy" id="565426"/>
    <lineage>
        <taxon>Eukaryota</taxon>
        <taxon>Fungi</taxon>
        <taxon>Dikarya</taxon>
        <taxon>Ascomycota</taxon>
        <taxon>Pezizomycotina</taxon>
        <taxon>Dothideomycetes</taxon>
        <taxon>Pleosporomycetidae</taxon>
        <taxon>Pleosporales</taxon>
        <taxon>Massarineae</taxon>
        <taxon>Didymosphaeriaceae</taxon>
        <taxon>Paraphaeosphaeria</taxon>
    </lineage>
</organism>
<accession>A0A9P6GPQ5</accession>
<dbReference type="Proteomes" id="UP000756921">
    <property type="component" value="Unassembled WGS sequence"/>
</dbReference>
<evidence type="ECO:0000313" key="2">
    <source>
        <dbReference type="EMBL" id="KAF9739141.1"/>
    </source>
</evidence>
<proteinExistence type="predicted"/>
<keyword evidence="3" id="KW-1185">Reference proteome</keyword>
<dbReference type="GO" id="GO:0031511">
    <property type="term" value="C:Mis6-Sim4 complex"/>
    <property type="evidence" value="ECO:0007669"/>
    <property type="project" value="InterPro"/>
</dbReference>
<dbReference type="Pfam" id="PF13093">
    <property type="entry name" value="FTA4"/>
    <property type="match status" value="1"/>
</dbReference>
<feature type="region of interest" description="Disordered" evidence="1">
    <location>
        <begin position="221"/>
        <end position="241"/>
    </location>
</feature>
<gene>
    <name evidence="2" type="ORF">PMIN01_01775</name>
</gene>
<evidence type="ECO:0000256" key="1">
    <source>
        <dbReference type="SAM" id="MobiDB-lite"/>
    </source>
</evidence>
<dbReference type="PANTHER" id="PTHR42040:SF1">
    <property type="entry name" value="INNER KINETOCHORE SUBUNIT FTA4"/>
    <property type="match status" value="1"/>
</dbReference>
<dbReference type="PANTHER" id="PTHR42040">
    <property type="entry name" value="INNER KINETOCHORE SUBUNIT FTA4"/>
    <property type="match status" value="1"/>
</dbReference>
<name>A0A9P6GPQ5_9PLEO</name>
<dbReference type="InterPro" id="IPR025207">
    <property type="entry name" value="Sim4_Fta4"/>
</dbReference>
<protein>
    <submittedName>
        <fullName evidence="2">Kinetochore protein</fullName>
    </submittedName>
</protein>
<feature type="compositionally biased region" description="Acidic residues" evidence="1">
    <location>
        <begin position="229"/>
        <end position="239"/>
    </location>
</feature>
<dbReference type="AlphaFoldDB" id="A0A9P6GPQ5"/>